<dbReference type="EMBL" id="FOFR01000001">
    <property type="protein sequence ID" value="SEP74475.1"/>
    <property type="molecule type" value="Genomic_DNA"/>
</dbReference>
<dbReference type="RefSeq" id="WP_177220879.1">
    <property type="nucleotide sequence ID" value="NZ_FOFR01000001.1"/>
</dbReference>
<sequence>MNRIVAPYITMWSAEQDVPCRVIERPGRGIGYVNEILTDRDARGVLWRQTTGRQGLGRPEFGKVHPLRQRQAMDRLLCQVCGGPADETQEGVLFLLRDFRDDWPRWPEGMGSTEPPVCLRCVALSLRLCPALRRGAVAIRVREFPIAGVRGTLYRHGLLSPVTDRAVNMPYDDPAVRWVLASALIRELRNCAIVPFEEIALTPVG</sequence>
<evidence type="ECO:0000313" key="1">
    <source>
        <dbReference type="EMBL" id="SEP74475.1"/>
    </source>
</evidence>
<gene>
    <name evidence="1" type="ORF">SAMN05216188_101355</name>
</gene>
<organism evidence="1 2">
    <name type="scientific">Lentzea xinjiangensis</name>
    <dbReference type="NCBI Taxonomy" id="402600"/>
    <lineage>
        <taxon>Bacteria</taxon>
        <taxon>Bacillati</taxon>
        <taxon>Actinomycetota</taxon>
        <taxon>Actinomycetes</taxon>
        <taxon>Pseudonocardiales</taxon>
        <taxon>Pseudonocardiaceae</taxon>
        <taxon>Lentzea</taxon>
    </lineage>
</organism>
<proteinExistence type="predicted"/>
<accession>A0A1H9ACY3</accession>
<protein>
    <submittedName>
        <fullName evidence="1">Uncharacterized protein</fullName>
    </submittedName>
</protein>
<dbReference type="Proteomes" id="UP000199352">
    <property type="component" value="Unassembled WGS sequence"/>
</dbReference>
<dbReference type="AlphaFoldDB" id="A0A1H9ACY3"/>
<name>A0A1H9ACY3_9PSEU</name>
<reference evidence="2" key="1">
    <citation type="submission" date="2016-10" db="EMBL/GenBank/DDBJ databases">
        <authorList>
            <person name="Varghese N."/>
            <person name="Submissions S."/>
        </authorList>
    </citation>
    <scope>NUCLEOTIDE SEQUENCE [LARGE SCALE GENOMIC DNA]</scope>
    <source>
        <strain evidence="2">CGMCC 4.3525</strain>
    </source>
</reference>
<evidence type="ECO:0000313" key="2">
    <source>
        <dbReference type="Proteomes" id="UP000199352"/>
    </source>
</evidence>
<dbReference type="STRING" id="402600.SAMN05216188_101355"/>
<keyword evidence="2" id="KW-1185">Reference proteome</keyword>